<organism evidence="4 5">
    <name type="scientific">Homarus americanus</name>
    <name type="common">American lobster</name>
    <dbReference type="NCBI Taxonomy" id="6706"/>
    <lineage>
        <taxon>Eukaryota</taxon>
        <taxon>Metazoa</taxon>
        <taxon>Ecdysozoa</taxon>
        <taxon>Arthropoda</taxon>
        <taxon>Crustacea</taxon>
        <taxon>Multicrustacea</taxon>
        <taxon>Malacostraca</taxon>
        <taxon>Eumalacostraca</taxon>
        <taxon>Eucarida</taxon>
        <taxon>Decapoda</taxon>
        <taxon>Pleocyemata</taxon>
        <taxon>Astacidea</taxon>
        <taxon>Nephropoidea</taxon>
        <taxon>Nephropidae</taxon>
        <taxon>Homarus</taxon>
    </lineage>
</organism>
<dbReference type="PROSITE" id="PS51390">
    <property type="entry name" value="WAP"/>
    <property type="match status" value="1"/>
</dbReference>
<dbReference type="AlphaFoldDB" id="A0A8J5N0D4"/>
<feature type="compositionally biased region" description="Basic and acidic residues" evidence="1">
    <location>
        <begin position="21"/>
        <end position="32"/>
    </location>
</feature>
<gene>
    <name evidence="4" type="ORF">Hamer_G013517</name>
</gene>
<evidence type="ECO:0000256" key="2">
    <source>
        <dbReference type="SAM" id="SignalP"/>
    </source>
</evidence>
<dbReference type="Proteomes" id="UP000747542">
    <property type="component" value="Unassembled WGS sequence"/>
</dbReference>
<feature type="signal peptide" evidence="2">
    <location>
        <begin position="1"/>
        <end position="18"/>
    </location>
</feature>
<feature type="compositionally biased region" description="Low complexity" evidence="1">
    <location>
        <begin position="34"/>
        <end position="44"/>
    </location>
</feature>
<keyword evidence="5" id="KW-1185">Reference proteome</keyword>
<keyword evidence="2" id="KW-0732">Signal</keyword>
<evidence type="ECO:0000313" key="5">
    <source>
        <dbReference type="Proteomes" id="UP000747542"/>
    </source>
</evidence>
<name>A0A8J5N0D4_HOMAM</name>
<evidence type="ECO:0000313" key="4">
    <source>
        <dbReference type="EMBL" id="KAG7170693.1"/>
    </source>
</evidence>
<proteinExistence type="predicted"/>
<dbReference type="Pfam" id="PF00095">
    <property type="entry name" value="WAP"/>
    <property type="match status" value="1"/>
</dbReference>
<dbReference type="SUPFAM" id="SSF57256">
    <property type="entry name" value="Elafin-like"/>
    <property type="match status" value="1"/>
</dbReference>
<dbReference type="EMBL" id="JAHLQT010013773">
    <property type="protein sequence ID" value="KAG7170693.1"/>
    <property type="molecule type" value="Genomic_DNA"/>
</dbReference>
<feature type="region of interest" description="Disordered" evidence="1">
    <location>
        <begin position="21"/>
        <end position="44"/>
    </location>
</feature>
<feature type="domain" description="WAP" evidence="3">
    <location>
        <begin position="120"/>
        <end position="173"/>
    </location>
</feature>
<feature type="chain" id="PRO_5035285985" evidence="2">
    <location>
        <begin position="19"/>
        <end position="177"/>
    </location>
</feature>
<dbReference type="GO" id="GO:0030414">
    <property type="term" value="F:peptidase inhibitor activity"/>
    <property type="evidence" value="ECO:0007669"/>
    <property type="project" value="InterPro"/>
</dbReference>
<dbReference type="SMART" id="SM00217">
    <property type="entry name" value="WAP"/>
    <property type="match status" value="1"/>
</dbReference>
<dbReference type="InterPro" id="IPR008197">
    <property type="entry name" value="WAP_dom"/>
</dbReference>
<reference evidence="4" key="1">
    <citation type="journal article" date="2021" name="Sci. Adv.">
        <title>The American lobster genome reveals insights on longevity, neural, and immune adaptations.</title>
        <authorList>
            <person name="Polinski J.M."/>
            <person name="Zimin A.V."/>
            <person name="Clark K.F."/>
            <person name="Kohn A.B."/>
            <person name="Sadowski N."/>
            <person name="Timp W."/>
            <person name="Ptitsyn A."/>
            <person name="Khanna P."/>
            <person name="Romanova D.Y."/>
            <person name="Williams P."/>
            <person name="Greenwood S.J."/>
            <person name="Moroz L.L."/>
            <person name="Walt D.R."/>
            <person name="Bodnar A.G."/>
        </authorList>
    </citation>
    <scope>NUCLEOTIDE SEQUENCE</scope>
    <source>
        <strain evidence="4">GMGI-L3</strain>
    </source>
</reference>
<protein>
    <submittedName>
        <fullName evidence="4">Putative crustin-like antimicrobial peptide 10</fullName>
    </submittedName>
</protein>
<dbReference type="GO" id="GO:0005576">
    <property type="term" value="C:extracellular region"/>
    <property type="evidence" value="ECO:0007669"/>
    <property type="project" value="InterPro"/>
</dbReference>
<evidence type="ECO:0000256" key="1">
    <source>
        <dbReference type="SAM" id="MobiDB-lite"/>
    </source>
</evidence>
<evidence type="ECO:0000259" key="3">
    <source>
        <dbReference type="PROSITE" id="PS51390"/>
    </source>
</evidence>
<sequence length="177" mass="17863">MQMKLVWLLVVGVASVAADKKEKTAARVEGRTRGAGNTGATGSQRFLPGLFGGNNLGGGLGGNPVGGFGGGSPIGGFGGGHPTGGGSPVNPPSGCRYWCRTPKGQAYCCENVNEPQSFAGVVKPGQCPPVRPVCPLVKSFGPPSSCSNDGACGGVDKCCFDTCLQQHTCKAPYGFGR</sequence>
<accession>A0A8J5N0D4</accession>
<dbReference type="Gene3D" id="4.10.75.10">
    <property type="entry name" value="Elafin-like"/>
    <property type="match status" value="1"/>
</dbReference>
<dbReference type="InterPro" id="IPR036645">
    <property type="entry name" value="Elafin-like_sf"/>
</dbReference>
<comment type="caution">
    <text evidence="4">The sequence shown here is derived from an EMBL/GenBank/DDBJ whole genome shotgun (WGS) entry which is preliminary data.</text>
</comment>